<sequence length="180" mass="19834">MKKSLRYLPILMLGMVACQEEKATTSTPENTNTVAVAPAIQGEDQPQAEVKPTATLPASTESNTVFQDFTAITKLEGNPVTTFQKQLEQKAAKVIVLTKENMPEVLSLSKSYQQVYIITGNHTVAKILDLKNSLPSGAWACKMPQSEGYIKKGAMKHTTDYLNNIIGVPDQQKRTVYFIN</sequence>
<evidence type="ECO:0000313" key="2">
    <source>
        <dbReference type="Proteomes" id="UP001354989"/>
    </source>
</evidence>
<protein>
    <recommendedName>
        <fullName evidence="3">Lipoprotein</fullName>
    </recommendedName>
</protein>
<dbReference type="Proteomes" id="UP001354989">
    <property type="component" value="Plasmid pPP7"/>
</dbReference>
<reference evidence="1 2" key="1">
    <citation type="submission" date="2021-12" db="EMBL/GenBank/DDBJ databases">
        <title>Genome sequencing of bacteria with rrn-lacking chromosome and rrn-plasmid.</title>
        <authorList>
            <person name="Anda M."/>
            <person name="Iwasaki W."/>
        </authorList>
    </citation>
    <scope>NUCLEOTIDE SEQUENCE [LARGE SCALE GENOMIC DNA]</scope>
    <source>
        <strain evidence="1 2">NBRC 101262</strain>
        <plasmid evidence="1 2">pPP7</plasmid>
    </source>
</reference>
<keyword evidence="2" id="KW-1185">Reference proteome</keyword>
<proteinExistence type="predicted"/>
<geneLocation type="plasmid" evidence="1 2">
    <name>pPP7</name>
</geneLocation>
<keyword evidence="1" id="KW-0614">Plasmid</keyword>
<name>A0ABM7VML6_9BACT</name>
<gene>
    <name evidence="1" type="ORF">PEPS_44910</name>
</gene>
<dbReference type="EMBL" id="AP025299">
    <property type="protein sequence ID" value="BDD02211.1"/>
    <property type="molecule type" value="Genomic_DNA"/>
</dbReference>
<evidence type="ECO:0000313" key="1">
    <source>
        <dbReference type="EMBL" id="BDD02211.1"/>
    </source>
</evidence>
<accession>A0ABM7VML6</accession>
<evidence type="ECO:0008006" key="3">
    <source>
        <dbReference type="Google" id="ProtNLM"/>
    </source>
</evidence>
<dbReference type="PROSITE" id="PS51257">
    <property type="entry name" value="PROKAR_LIPOPROTEIN"/>
    <property type="match status" value="1"/>
</dbReference>
<organism evidence="1 2">
    <name type="scientific">Persicobacter psychrovividus</name>
    <dbReference type="NCBI Taxonomy" id="387638"/>
    <lineage>
        <taxon>Bacteria</taxon>
        <taxon>Pseudomonadati</taxon>
        <taxon>Bacteroidota</taxon>
        <taxon>Cytophagia</taxon>
        <taxon>Cytophagales</taxon>
        <taxon>Persicobacteraceae</taxon>
        <taxon>Persicobacter</taxon>
    </lineage>
</organism>